<dbReference type="EMBL" id="BK016222">
    <property type="protein sequence ID" value="DAG03056.1"/>
    <property type="molecule type" value="Genomic_DNA"/>
</dbReference>
<reference evidence="1" key="1">
    <citation type="journal article" date="2021" name="Proc. Natl. Acad. Sci. U.S.A.">
        <title>A Catalog of Tens of Thousands of Viruses from Human Metagenomes Reveals Hidden Associations with Chronic Diseases.</title>
        <authorList>
            <person name="Tisza M.J."/>
            <person name="Buck C.B."/>
        </authorList>
    </citation>
    <scope>NUCLEOTIDE SEQUENCE</scope>
    <source>
        <strain evidence="1">Cttma3</strain>
    </source>
</reference>
<accession>A0A8S5V8N4</accession>
<sequence length="43" mass="5368">MRWIYSIKNSPHRKKRGLNQGLFNYQYYPIIPMIYPYNTYIIL</sequence>
<name>A0A8S5V8N4_9CAUD</name>
<proteinExistence type="predicted"/>
<organism evidence="1">
    <name type="scientific">Siphoviridae sp. cttma3</name>
    <dbReference type="NCBI Taxonomy" id="2825708"/>
    <lineage>
        <taxon>Viruses</taxon>
        <taxon>Duplodnaviria</taxon>
        <taxon>Heunggongvirae</taxon>
        <taxon>Uroviricota</taxon>
        <taxon>Caudoviricetes</taxon>
    </lineage>
</organism>
<evidence type="ECO:0000313" key="1">
    <source>
        <dbReference type="EMBL" id="DAG03056.1"/>
    </source>
</evidence>
<protein>
    <submittedName>
        <fullName evidence="1">Uncharacterized protein</fullName>
    </submittedName>
</protein>